<keyword evidence="2" id="KW-1185">Reference proteome</keyword>
<sequence length="157" mass="17525">MLMRTQVSTVYRISDNSKRRRKGKFLRTILTSRDWPGYVDPSCGPPPCSSANISVTAGHLGDPRQIQFPPDASHRRLPMQAFPPMGENFRTYGVLVTVAIDGTLRATSNGQKRPTTSHGSRDGLLALLLSFWAIVPHTTYICTHFPAGRRRRANTYV</sequence>
<organism evidence="1 2">
    <name type="scientific">Lineolata rhizophorae</name>
    <dbReference type="NCBI Taxonomy" id="578093"/>
    <lineage>
        <taxon>Eukaryota</taxon>
        <taxon>Fungi</taxon>
        <taxon>Dikarya</taxon>
        <taxon>Ascomycota</taxon>
        <taxon>Pezizomycotina</taxon>
        <taxon>Dothideomycetes</taxon>
        <taxon>Dothideomycetes incertae sedis</taxon>
        <taxon>Lineolatales</taxon>
        <taxon>Lineolataceae</taxon>
        <taxon>Lineolata</taxon>
    </lineage>
</organism>
<evidence type="ECO:0000313" key="1">
    <source>
        <dbReference type="EMBL" id="KAF2455489.1"/>
    </source>
</evidence>
<proteinExistence type="predicted"/>
<reference evidence="1" key="1">
    <citation type="journal article" date="2020" name="Stud. Mycol.">
        <title>101 Dothideomycetes genomes: a test case for predicting lifestyles and emergence of pathogens.</title>
        <authorList>
            <person name="Haridas S."/>
            <person name="Albert R."/>
            <person name="Binder M."/>
            <person name="Bloem J."/>
            <person name="Labutti K."/>
            <person name="Salamov A."/>
            <person name="Andreopoulos B."/>
            <person name="Baker S."/>
            <person name="Barry K."/>
            <person name="Bills G."/>
            <person name="Bluhm B."/>
            <person name="Cannon C."/>
            <person name="Castanera R."/>
            <person name="Culley D."/>
            <person name="Daum C."/>
            <person name="Ezra D."/>
            <person name="Gonzalez J."/>
            <person name="Henrissat B."/>
            <person name="Kuo A."/>
            <person name="Liang C."/>
            <person name="Lipzen A."/>
            <person name="Lutzoni F."/>
            <person name="Magnuson J."/>
            <person name="Mondo S."/>
            <person name="Nolan M."/>
            <person name="Ohm R."/>
            <person name="Pangilinan J."/>
            <person name="Park H.-J."/>
            <person name="Ramirez L."/>
            <person name="Alfaro M."/>
            <person name="Sun H."/>
            <person name="Tritt A."/>
            <person name="Yoshinaga Y."/>
            <person name="Zwiers L.-H."/>
            <person name="Turgeon B."/>
            <person name="Goodwin S."/>
            <person name="Spatafora J."/>
            <person name="Crous P."/>
            <person name="Grigoriev I."/>
        </authorList>
    </citation>
    <scope>NUCLEOTIDE SEQUENCE</scope>
    <source>
        <strain evidence="1">ATCC 16933</strain>
    </source>
</reference>
<protein>
    <submittedName>
        <fullName evidence="1">Uncharacterized protein</fullName>
    </submittedName>
</protein>
<gene>
    <name evidence="1" type="ORF">BDY21DRAFT_66506</name>
</gene>
<name>A0A6A6NUS2_9PEZI</name>
<accession>A0A6A6NUS2</accession>
<dbReference type="Proteomes" id="UP000799766">
    <property type="component" value="Unassembled WGS sequence"/>
</dbReference>
<dbReference type="EMBL" id="MU001686">
    <property type="protein sequence ID" value="KAF2455489.1"/>
    <property type="molecule type" value="Genomic_DNA"/>
</dbReference>
<evidence type="ECO:0000313" key="2">
    <source>
        <dbReference type="Proteomes" id="UP000799766"/>
    </source>
</evidence>
<dbReference type="AlphaFoldDB" id="A0A6A6NUS2"/>